<dbReference type="EMBL" id="JALJOR010000009">
    <property type="protein sequence ID" value="KAK9811622.1"/>
    <property type="molecule type" value="Genomic_DNA"/>
</dbReference>
<keyword evidence="6" id="KW-1185">Reference proteome</keyword>
<evidence type="ECO:0000256" key="1">
    <source>
        <dbReference type="ARBA" id="ARBA00005495"/>
    </source>
</evidence>
<proteinExistence type="inferred from homology"/>
<evidence type="ECO:0000256" key="2">
    <source>
        <dbReference type="ARBA" id="ARBA00022723"/>
    </source>
</evidence>
<reference evidence="5 6" key="1">
    <citation type="journal article" date="2024" name="Nat. Commun.">
        <title>Phylogenomics reveals the evolutionary origins of lichenization in chlorophyte algae.</title>
        <authorList>
            <person name="Puginier C."/>
            <person name="Libourel C."/>
            <person name="Otte J."/>
            <person name="Skaloud P."/>
            <person name="Haon M."/>
            <person name="Grisel S."/>
            <person name="Petersen M."/>
            <person name="Berrin J.G."/>
            <person name="Delaux P.M."/>
            <person name="Dal Grande F."/>
            <person name="Keller J."/>
        </authorList>
    </citation>
    <scope>NUCLEOTIDE SEQUENCE [LARGE SCALE GENOMIC DNA]</scope>
    <source>
        <strain evidence="5 6">SAG 2043</strain>
    </source>
</reference>
<gene>
    <name evidence="5" type="ORF">WJX72_007139</name>
</gene>
<dbReference type="SUPFAM" id="SSF51316">
    <property type="entry name" value="Mss4-like"/>
    <property type="match status" value="1"/>
</dbReference>
<organism evidence="5 6">
    <name type="scientific">[Myrmecia] bisecta</name>
    <dbReference type="NCBI Taxonomy" id="41462"/>
    <lineage>
        <taxon>Eukaryota</taxon>
        <taxon>Viridiplantae</taxon>
        <taxon>Chlorophyta</taxon>
        <taxon>core chlorophytes</taxon>
        <taxon>Trebouxiophyceae</taxon>
        <taxon>Trebouxiales</taxon>
        <taxon>Trebouxiaceae</taxon>
        <taxon>Myrmecia</taxon>
    </lineage>
</organism>
<evidence type="ECO:0000256" key="3">
    <source>
        <dbReference type="ARBA" id="ARBA00022833"/>
    </source>
</evidence>
<keyword evidence="3" id="KW-0862">Zinc</keyword>
<dbReference type="InterPro" id="IPR006913">
    <property type="entry name" value="CENP-V/GFA"/>
</dbReference>
<dbReference type="AlphaFoldDB" id="A0AAW1PS50"/>
<accession>A0AAW1PS50</accession>
<evidence type="ECO:0000313" key="5">
    <source>
        <dbReference type="EMBL" id="KAK9811622.1"/>
    </source>
</evidence>
<dbReference type="InterPro" id="IPR011057">
    <property type="entry name" value="Mss4-like_sf"/>
</dbReference>
<protein>
    <recommendedName>
        <fullName evidence="4">CENP-V/GFA domain-containing protein</fullName>
    </recommendedName>
</protein>
<dbReference type="GO" id="GO:0046872">
    <property type="term" value="F:metal ion binding"/>
    <property type="evidence" value="ECO:0007669"/>
    <property type="project" value="UniProtKB-KW"/>
</dbReference>
<comment type="similarity">
    <text evidence="1">Belongs to the Gfa family.</text>
</comment>
<name>A0AAW1PS50_9CHLO</name>
<dbReference type="Proteomes" id="UP001489004">
    <property type="component" value="Unassembled WGS sequence"/>
</dbReference>
<feature type="domain" description="CENP-V/GFA" evidence="4">
    <location>
        <begin position="3"/>
        <end position="105"/>
    </location>
</feature>
<comment type="caution">
    <text evidence="5">The sequence shown here is derived from an EMBL/GenBank/DDBJ whole genome shotgun (WGS) entry which is preliminary data.</text>
</comment>
<dbReference type="Gene3D" id="3.90.1590.10">
    <property type="entry name" value="glutathione-dependent formaldehyde- activating enzyme (gfa)"/>
    <property type="match status" value="1"/>
</dbReference>
<dbReference type="GO" id="GO:0016846">
    <property type="term" value="F:carbon-sulfur lyase activity"/>
    <property type="evidence" value="ECO:0007669"/>
    <property type="project" value="InterPro"/>
</dbReference>
<evidence type="ECO:0000313" key="6">
    <source>
        <dbReference type="Proteomes" id="UP001489004"/>
    </source>
</evidence>
<sequence length="137" mass="15197">MHCYCHCTSCQRHSGDYIRASLIWNNASSDSGEGEDPSFGEELQVLEGKELLSRKHCIFPEKESNRYFCSRCGTPCLVTVGKYVTASPVIFPDVDFKPTLHLYCSHSKKNLVGVMKDGLPKYADIPAEFGGSGELVE</sequence>
<keyword evidence="2" id="KW-0479">Metal-binding</keyword>
<dbReference type="Pfam" id="PF04828">
    <property type="entry name" value="GFA"/>
    <property type="match status" value="1"/>
</dbReference>
<evidence type="ECO:0000259" key="4">
    <source>
        <dbReference type="Pfam" id="PF04828"/>
    </source>
</evidence>